<sequence length="370" mass="40820">MEYLIAIVVAGSLLLVISMVVIGLFVLRCRRGRTSKVRKNFVVSTSGTEETSLQSRGASSTNLKNNSSSSSPGRIQNSALVEFGSTDTLSTQMTATPSMPSTTTTTHSALVVHHSTSVDDSLCTSALTYHTTTKKHSPDDLNFPPPPLLGSKDESSIREDDFEEEEGDEEERYHETLCFEQPKMNFNPSNPRNHPQQPPRLSPPTPFADEKSDGFSKTSTLLRKSSRPTLRHVEDGRICRTLPRKTSALKTTQGPPLPNKKDSDLVLPPPPQYKGVHFAPIVEKLSIPTEGLPMGPAIVPHLNADRNSSPPHKKRKPLPPVRKGSSLSSSARVFYDSKKDEELFHDEDEIEEEDEPDSKTNEEKSLLLSN</sequence>
<dbReference type="OrthoDB" id="643377at2759"/>
<feature type="region of interest" description="Disordered" evidence="1">
    <location>
        <begin position="288"/>
        <end position="370"/>
    </location>
</feature>
<evidence type="ECO:0000256" key="1">
    <source>
        <dbReference type="SAM" id="MobiDB-lite"/>
    </source>
</evidence>
<accession>A0A0K2TU89</accession>
<feature type="compositionally biased region" description="Acidic residues" evidence="1">
    <location>
        <begin position="160"/>
        <end position="170"/>
    </location>
</feature>
<feature type="compositionally biased region" description="Polar residues" evidence="1">
    <location>
        <begin position="46"/>
        <end position="58"/>
    </location>
</feature>
<feature type="compositionally biased region" description="Acidic residues" evidence="1">
    <location>
        <begin position="343"/>
        <end position="356"/>
    </location>
</feature>
<organism evidence="3">
    <name type="scientific">Lepeophtheirus salmonis</name>
    <name type="common">Salmon louse</name>
    <name type="synonym">Caligus salmonis</name>
    <dbReference type="NCBI Taxonomy" id="72036"/>
    <lineage>
        <taxon>Eukaryota</taxon>
        <taxon>Metazoa</taxon>
        <taxon>Ecdysozoa</taxon>
        <taxon>Arthropoda</taxon>
        <taxon>Crustacea</taxon>
        <taxon>Multicrustacea</taxon>
        <taxon>Hexanauplia</taxon>
        <taxon>Copepoda</taxon>
        <taxon>Siphonostomatoida</taxon>
        <taxon>Caligidae</taxon>
        <taxon>Lepeophtheirus</taxon>
    </lineage>
</organism>
<feature type="compositionally biased region" description="Pro residues" evidence="1">
    <location>
        <begin position="196"/>
        <end position="206"/>
    </location>
</feature>
<dbReference type="AlphaFoldDB" id="A0A0K2TU89"/>
<evidence type="ECO:0000313" key="3">
    <source>
        <dbReference type="EMBL" id="CDW29608.1"/>
    </source>
</evidence>
<keyword evidence="2" id="KW-0812">Transmembrane</keyword>
<feature type="transmembrane region" description="Helical" evidence="2">
    <location>
        <begin position="6"/>
        <end position="27"/>
    </location>
</feature>
<feature type="compositionally biased region" description="Polar residues" evidence="1">
    <location>
        <begin position="184"/>
        <end position="194"/>
    </location>
</feature>
<reference evidence="3" key="1">
    <citation type="submission" date="2014-05" db="EMBL/GenBank/DDBJ databases">
        <authorList>
            <person name="Chronopoulou M."/>
        </authorList>
    </citation>
    <scope>NUCLEOTIDE SEQUENCE</scope>
    <source>
        <tissue evidence="3">Whole organism</tissue>
    </source>
</reference>
<protein>
    <submittedName>
        <fullName evidence="3">Uncharacterized protein</fullName>
    </submittedName>
</protein>
<feature type="compositionally biased region" description="Basic and acidic residues" evidence="1">
    <location>
        <begin position="357"/>
        <end position="370"/>
    </location>
</feature>
<feature type="region of interest" description="Disordered" evidence="1">
    <location>
        <begin position="46"/>
        <end position="75"/>
    </location>
</feature>
<keyword evidence="2" id="KW-1133">Transmembrane helix</keyword>
<evidence type="ECO:0000256" key="2">
    <source>
        <dbReference type="SAM" id="Phobius"/>
    </source>
</evidence>
<proteinExistence type="predicted"/>
<keyword evidence="2" id="KW-0472">Membrane</keyword>
<feature type="region of interest" description="Disordered" evidence="1">
    <location>
        <begin position="132"/>
        <end position="271"/>
    </location>
</feature>
<feature type="compositionally biased region" description="Low complexity" evidence="1">
    <location>
        <begin position="59"/>
        <end position="75"/>
    </location>
</feature>
<name>A0A0K2TU89_LEPSM</name>
<dbReference type="EMBL" id="HACA01012247">
    <property type="protein sequence ID" value="CDW29608.1"/>
    <property type="molecule type" value="Transcribed_RNA"/>
</dbReference>